<dbReference type="AlphaFoldDB" id="A0A1S2LJG9"/>
<sequence>MSAIKKGVFKIENQLWMIKAVINKGVIEGAVIEKEVEARWPIEAVEKFKKKNRPLKLYAIWFR</sequence>
<dbReference type="EMBL" id="MLQR01000030">
    <property type="protein sequence ID" value="OIJ12679.1"/>
    <property type="molecule type" value="Genomic_DNA"/>
</dbReference>
<keyword evidence="2" id="KW-1185">Reference proteome</keyword>
<proteinExistence type="predicted"/>
<protein>
    <submittedName>
        <fullName evidence="1">Uncharacterized protein</fullName>
    </submittedName>
</protein>
<gene>
    <name evidence="1" type="ORF">BKP37_12820</name>
</gene>
<accession>A0A1S2LJG9</accession>
<evidence type="ECO:0000313" key="1">
    <source>
        <dbReference type="EMBL" id="OIJ12679.1"/>
    </source>
</evidence>
<name>A0A1S2LJG9_9BACI</name>
<organism evidence="1 2">
    <name type="scientific">Anaerobacillus alkalilacustris</name>
    <dbReference type="NCBI Taxonomy" id="393763"/>
    <lineage>
        <taxon>Bacteria</taxon>
        <taxon>Bacillati</taxon>
        <taxon>Bacillota</taxon>
        <taxon>Bacilli</taxon>
        <taxon>Bacillales</taxon>
        <taxon>Bacillaceae</taxon>
        <taxon>Anaerobacillus</taxon>
    </lineage>
</organism>
<evidence type="ECO:0000313" key="2">
    <source>
        <dbReference type="Proteomes" id="UP000179524"/>
    </source>
</evidence>
<comment type="caution">
    <text evidence="1">The sequence shown here is derived from an EMBL/GenBank/DDBJ whole genome shotgun (WGS) entry which is preliminary data.</text>
</comment>
<dbReference type="Proteomes" id="UP000179524">
    <property type="component" value="Unassembled WGS sequence"/>
</dbReference>
<dbReference type="RefSeq" id="WP_071309999.1">
    <property type="nucleotide sequence ID" value="NZ_MLQR01000030.1"/>
</dbReference>
<reference evidence="1 2" key="1">
    <citation type="submission" date="2016-10" db="EMBL/GenBank/DDBJ databases">
        <title>Draft genome sequences of four alkaliphilic bacteria belonging to the Anaerobacillus genus.</title>
        <authorList>
            <person name="Bassil N.M."/>
            <person name="Lloyd J.R."/>
        </authorList>
    </citation>
    <scope>NUCLEOTIDE SEQUENCE [LARGE SCALE GENOMIC DNA]</scope>
    <source>
        <strain evidence="1 2">DSM 18345</strain>
    </source>
</reference>